<comment type="caution">
    <text evidence="1">The sequence shown here is derived from an EMBL/GenBank/DDBJ whole genome shotgun (WGS) entry which is preliminary data.</text>
</comment>
<evidence type="ECO:0000313" key="2">
    <source>
        <dbReference type="Proteomes" id="UP000186553"/>
    </source>
</evidence>
<dbReference type="Gene3D" id="1.10.340.20">
    <property type="entry name" value="Apc36109-like domain"/>
    <property type="match status" value="1"/>
</dbReference>
<dbReference type="EMBL" id="MBDL01000010">
    <property type="protein sequence ID" value="ODA12803.1"/>
    <property type="molecule type" value="Genomic_DNA"/>
</dbReference>
<organism evidence="1 2">
    <name type="scientific">Acinetobacter celticus</name>
    <dbReference type="NCBI Taxonomy" id="1891224"/>
    <lineage>
        <taxon>Bacteria</taxon>
        <taxon>Pseudomonadati</taxon>
        <taxon>Pseudomonadota</taxon>
        <taxon>Gammaproteobacteria</taxon>
        <taxon>Moraxellales</taxon>
        <taxon>Moraxellaceae</taxon>
        <taxon>Acinetobacter</taxon>
    </lineage>
</organism>
<keyword evidence="2" id="KW-1185">Reference proteome</keyword>
<dbReference type="InterPro" id="IPR023162">
    <property type="entry name" value="Apc36109-like_dom_sf"/>
</dbReference>
<accession>A0A1C3CVU1</accession>
<dbReference type="AlphaFoldDB" id="A0A1C3CVU1"/>
<dbReference type="OrthoDB" id="6694698at2"/>
<dbReference type="RefSeq" id="WP_068888324.1">
    <property type="nucleotide sequence ID" value="NZ_CBCRUU010000004.1"/>
</dbReference>
<evidence type="ECO:0000313" key="1">
    <source>
        <dbReference type="EMBL" id="ODA12803.1"/>
    </source>
</evidence>
<gene>
    <name evidence="1" type="ORF">BBP83_09645</name>
</gene>
<evidence type="ECO:0008006" key="3">
    <source>
        <dbReference type="Google" id="ProtNLM"/>
    </source>
</evidence>
<sequence>MSQDQKSDVFIQQIQHILLHDWDPMNVRKNTSMHDEYDSYIADILDIFENENAKATEIADCLQMIEHEHMGLTKNPARAQKVAEKVWQSFEEFLA</sequence>
<proteinExistence type="predicted"/>
<name>A0A1C3CVU1_9GAMM</name>
<protein>
    <recommendedName>
        <fullName evidence="3">DUF1871 domain-containing protein</fullName>
    </recommendedName>
</protein>
<reference evidence="1 2" key="1">
    <citation type="submission" date="2016-07" db="EMBL/GenBank/DDBJ databases">
        <title>Acinetobacter sp. ANC 4603.</title>
        <authorList>
            <person name="Radolfova-Krizova L."/>
            <person name="Nemec A."/>
        </authorList>
    </citation>
    <scope>NUCLEOTIDE SEQUENCE [LARGE SCALE GENOMIC DNA]</scope>
    <source>
        <strain evidence="1 2">ANC 4603</strain>
    </source>
</reference>
<dbReference type="Proteomes" id="UP000186553">
    <property type="component" value="Unassembled WGS sequence"/>
</dbReference>